<protein>
    <submittedName>
        <fullName evidence="2">Uncharacterized protein</fullName>
    </submittedName>
</protein>
<accession>A0A495Y0Q7</accession>
<proteinExistence type="predicted"/>
<dbReference type="EMBL" id="RBXT01000001">
    <property type="protein sequence ID" value="RKT79189.1"/>
    <property type="molecule type" value="Genomic_DNA"/>
</dbReference>
<comment type="caution">
    <text evidence="2">The sequence shown here is derived from an EMBL/GenBank/DDBJ whole genome shotgun (WGS) entry which is preliminary data.</text>
</comment>
<organism evidence="2 3">
    <name type="scientific">Terracoccus luteus</name>
    <dbReference type="NCBI Taxonomy" id="53356"/>
    <lineage>
        <taxon>Bacteria</taxon>
        <taxon>Bacillati</taxon>
        <taxon>Actinomycetota</taxon>
        <taxon>Actinomycetes</taxon>
        <taxon>Micrococcales</taxon>
        <taxon>Intrasporangiaceae</taxon>
        <taxon>Terracoccus</taxon>
    </lineage>
</organism>
<keyword evidence="3" id="KW-1185">Reference proteome</keyword>
<name>A0A495Y0Q7_9MICO</name>
<gene>
    <name evidence="2" type="ORF">DFJ68_2651</name>
    <name evidence="1" type="ORF">FHW14_001594</name>
</gene>
<dbReference type="Proteomes" id="UP000590811">
    <property type="component" value="Unassembled WGS sequence"/>
</dbReference>
<dbReference type="AlphaFoldDB" id="A0A495Y0Q7"/>
<evidence type="ECO:0000313" key="2">
    <source>
        <dbReference type="EMBL" id="RKT79189.1"/>
    </source>
</evidence>
<dbReference type="EMBL" id="JACHVT010000003">
    <property type="protein sequence ID" value="MBB2986440.1"/>
    <property type="molecule type" value="Genomic_DNA"/>
</dbReference>
<dbReference type="Proteomes" id="UP000278440">
    <property type="component" value="Unassembled WGS sequence"/>
</dbReference>
<reference evidence="2 3" key="1">
    <citation type="submission" date="2018-10" db="EMBL/GenBank/DDBJ databases">
        <title>Sequencing the genomes of 1000 actinobacteria strains.</title>
        <authorList>
            <person name="Klenk H.-P."/>
        </authorList>
    </citation>
    <scope>NUCLEOTIDE SEQUENCE [LARGE SCALE GENOMIC DNA]</scope>
    <source>
        <strain evidence="2 3">DSM 44267</strain>
    </source>
</reference>
<evidence type="ECO:0000313" key="4">
    <source>
        <dbReference type="Proteomes" id="UP000590811"/>
    </source>
</evidence>
<sequence>MSYIVALLTVMNRPAAVTAVGQYRAGTTNEEMLGLR</sequence>
<evidence type="ECO:0000313" key="1">
    <source>
        <dbReference type="EMBL" id="MBB2986440.1"/>
    </source>
</evidence>
<reference evidence="1 4" key="2">
    <citation type="submission" date="2020-08" db="EMBL/GenBank/DDBJ databases">
        <title>Genomic Encyclopedia of Type Strains, Phase IV (KMG-V): Genome sequencing to study the core and pangenomes of soil and plant-associated prokaryotes.</title>
        <authorList>
            <person name="Whitman W."/>
        </authorList>
    </citation>
    <scope>NUCLEOTIDE SEQUENCE [LARGE SCALE GENOMIC DNA]</scope>
    <source>
        <strain evidence="1 4">B3ACCR2</strain>
    </source>
</reference>
<evidence type="ECO:0000313" key="3">
    <source>
        <dbReference type="Proteomes" id="UP000278440"/>
    </source>
</evidence>